<dbReference type="Proteomes" id="UP000001219">
    <property type="component" value="Chromosome"/>
</dbReference>
<evidence type="ECO:0008006" key="3">
    <source>
        <dbReference type="Google" id="ProtNLM"/>
    </source>
</evidence>
<dbReference type="OrthoDB" id="5517693at2"/>
<protein>
    <recommendedName>
        <fullName evidence="3">Transcriptional regulator, AbiEi antitoxin, Type IV TA system</fullName>
    </recommendedName>
</protein>
<gene>
    <name evidence="1" type="ordered locus">Gbro_4502</name>
</gene>
<proteinExistence type="predicted"/>
<dbReference type="KEGG" id="gbr:Gbro_4502"/>
<reference evidence="2" key="1">
    <citation type="submission" date="2009-10" db="EMBL/GenBank/DDBJ databases">
        <title>The complete chromosome of Gordonia bronchialis DSM 43247.</title>
        <authorList>
            <consortium name="US DOE Joint Genome Institute (JGI-PGF)"/>
            <person name="Lucas S."/>
            <person name="Copeland A."/>
            <person name="Lapidus A."/>
            <person name="Glavina del Rio T."/>
            <person name="Dalin E."/>
            <person name="Tice H."/>
            <person name="Bruce D."/>
            <person name="Goodwin L."/>
            <person name="Pitluck S."/>
            <person name="Kyrpides N."/>
            <person name="Mavromatis K."/>
            <person name="Ivanova N."/>
            <person name="Ovchinnikova G."/>
            <person name="Saunders E."/>
            <person name="Brettin T."/>
            <person name="Detter J.C."/>
            <person name="Han C."/>
            <person name="Larimer F."/>
            <person name="Land M."/>
            <person name="Hauser L."/>
            <person name="Markowitz V."/>
            <person name="Cheng J.-F."/>
            <person name="Hugenholtz P."/>
            <person name="Woyke T."/>
            <person name="Wu D."/>
            <person name="Jando M."/>
            <person name="Schneider S."/>
            <person name="Goeker M."/>
            <person name="Klenk H.-P."/>
            <person name="Eisen J.A."/>
        </authorList>
    </citation>
    <scope>NUCLEOTIDE SEQUENCE [LARGE SCALE GENOMIC DNA]</scope>
    <source>
        <strain evidence="2">ATCC 25592 / DSM 43247 / BCRC 13721 / JCM 3198 / KCTC 3076 / NBRC 16047 / NCTC 10667</strain>
    </source>
</reference>
<evidence type="ECO:0000313" key="2">
    <source>
        <dbReference type="Proteomes" id="UP000001219"/>
    </source>
</evidence>
<dbReference type="STRING" id="526226.Gbro_4502"/>
<dbReference type="RefSeq" id="WP_012836120.1">
    <property type="nucleotide sequence ID" value="NC_013441.1"/>
</dbReference>
<dbReference type="EMBL" id="CP001802">
    <property type="protein sequence ID" value="ACY23635.1"/>
    <property type="molecule type" value="Genomic_DNA"/>
</dbReference>
<accession>D0L6S5</accession>
<organism evidence="1 2">
    <name type="scientific">Gordonia bronchialis (strain ATCC 25592 / DSM 43247 / BCRC 13721 / JCM 3198 / KCTC 3076 / NBRC 16047 / NCTC 10667)</name>
    <name type="common">Rhodococcus bronchialis</name>
    <dbReference type="NCBI Taxonomy" id="526226"/>
    <lineage>
        <taxon>Bacteria</taxon>
        <taxon>Bacillati</taxon>
        <taxon>Actinomycetota</taxon>
        <taxon>Actinomycetes</taxon>
        <taxon>Mycobacteriales</taxon>
        <taxon>Gordoniaceae</taxon>
        <taxon>Gordonia</taxon>
    </lineage>
</organism>
<name>D0L6S5_GORB4</name>
<reference evidence="1 2" key="2">
    <citation type="journal article" date="2010" name="Stand. Genomic Sci.">
        <title>Complete genome sequence of Gordonia bronchialis type strain (3410).</title>
        <authorList>
            <person name="Ivanova N."/>
            <person name="Sikorski J."/>
            <person name="Jando M."/>
            <person name="Lapidus A."/>
            <person name="Nolan M."/>
            <person name="Lucas S."/>
            <person name="Del Rio T.G."/>
            <person name="Tice H."/>
            <person name="Copeland A."/>
            <person name="Cheng J.F."/>
            <person name="Chen F."/>
            <person name="Bruce D."/>
            <person name="Goodwin L."/>
            <person name="Pitluck S."/>
            <person name="Mavromatis K."/>
            <person name="Ovchinnikova G."/>
            <person name="Pati A."/>
            <person name="Chen A."/>
            <person name="Palaniappan K."/>
            <person name="Land M."/>
            <person name="Hauser L."/>
            <person name="Chang Y.J."/>
            <person name="Jeffries C.D."/>
            <person name="Chain P."/>
            <person name="Saunders E."/>
            <person name="Han C."/>
            <person name="Detter J.C."/>
            <person name="Brettin T."/>
            <person name="Rohde M."/>
            <person name="Goker M."/>
            <person name="Bristow J."/>
            <person name="Eisen J.A."/>
            <person name="Markowitz V."/>
            <person name="Hugenholtz P."/>
            <person name="Klenk H.P."/>
            <person name="Kyrpides N.C."/>
        </authorList>
    </citation>
    <scope>NUCLEOTIDE SEQUENCE [LARGE SCALE GENOMIC DNA]</scope>
    <source>
        <strain evidence="2">ATCC 25592 / DSM 43247 / BCRC 13721 / JCM 3198 / KCTC 3076 / NBRC 16047 / NCTC 10667</strain>
    </source>
</reference>
<evidence type="ECO:0000313" key="1">
    <source>
        <dbReference type="EMBL" id="ACY23635.1"/>
    </source>
</evidence>
<sequence>MDPDARLVRPITVSIYPVDRHGLIRRTAALGSGFCDNELSAAVKRGELIRLIPGVFVENGTRFAGHEGRQELHRLKSLAAATSALTVRDDVPLSHSSAASVLGVPSLKPDLSHVHFVTGSPSGGSIKTFRHLHAAAIDADEVVEVDGIAVTCLERMAADVAVCGTFAQALVVMDQARRAGADAEMIGTILERRRRRGVRTARRALLLSDPASESVGESWSRAQMIEAGLPIPRLQHEFHIRDKTYESDFDWDERLIGEFDGLTKYGRLLEPGETPEDAVVREKRREDDLRGEGAMVVRWVWAELEQRQVVEKLTPWLTKYGLMVA</sequence>
<keyword evidence="2" id="KW-1185">Reference proteome</keyword>
<dbReference type="eggNOG" id="COG5340">
    <property type="taxonomic scope" value="Bacteria"/>
</dbReference>
<dbReference type="AlphaFoldDB" id="D0L6S5"/>
<dbReference type="HOGENOM" id="CLU_052626_1_0_11"/>